<dbReference type="Proteomes" id="UP000007305">
    <property type="component" value="Chromosome 7"/>
</dbReference>
<reference evidence="1" key="2">
    <citation type="submission" date="2019-07" db="EMBL/GenBank/DDBJ databases">
        <authorList>
            <person name="Seetharam A."/>
            <person name="Woodhouse M."/>
            <person name="Cannon E."/>
        </authorList>
    </citation>
    <scope>NUCLEOTIDE SEQUENCE [LARGE SCALE GENOMIC DNA]</scope>
    <source>
        <strain evidence="1">cv. B73</strain>
    </source>
</reference>
<reference evidence="2" key="1">
    <citation type="submission" date="2015-12" db="EMBL/GenBank/DDBJ databases">
        <title>Update maize B73 reference genome by single molecule sequencing technologies.</title>
        <authorList>
            <consortium name="Maize Genome Sequencing Project"/>
            <person name="Ware D."/>
        </authorList>
    </citation>
    <scope>NUCLEOTIDE SEQUENCE [LARGE SCALE GENOMIC DNA]</scope>
    <source>
        <strain evidence="2">cv. B73</strain>
    </source>
</reference>
<sequence length="94" mass="9767">MIAPPVPPQHSSALLHAVAMDGGSTWTESLYSLHGCCPETLGSGRKLDSRQAGRPAGRSAMCTAAGTRQTLRSACVLRLHCTALHPGPYVPASS</sequence>
<keyword evidence="2" id="KW-1185">Reference proteome</keyword>
<dbReference type="EnsemblPlants" id="Zm00001eb328270_T001">
    <property type="protein sequence ID" value="Zm00001eb328270_P001"/>
    <property type="gene ID" value="Zm00001eb328270"/>
</dbReference>
<dbReference type="AlphaFoldDB" id="A0A804QGV0"/>
<protein>
    <submittedName>
        <fullName evidence="1">Uncharacterized protein</fullName>
    </submittedName>
</protein>
<accession>A0A804QGV0</accession>
<dbReference type="Gramene" id="Zm00001eb328270_T001">
    <property type="protein sequence ID" value="Zm00001eb328270_P001"/>
    <property type="gene ID" value="Zm00001eb328270"/>
</dbReference>
<name>A0A804QGV0_MAIZE</name>
<proteinExistence type="predicted"/>
<organism evidence="1 2">
    <name type="scientific">Zea mays</name>
    <name type="common">Maize</name>
    <dbReference type="NCBI Taxonomy" id="4577"/>
    <lineage>
        <taxon>Eukaryota</taxon>
        <taxon>Viridiplantae</taxon>
        <taxon>Streptophyta</taxon>
        <taxon>Embryophyta</taxon>
        <taxon>Tracheophyta</taxon>
        <taxon>Spermatophyta</taxon>
        <taxon>Magnoliopsida</taxon>
        <taxon>Liliopsida</taxon>
        <taxon>Poales</taxon>
        <taxon>Poaceae</taxon>
        <taxon>PACMAD clade</taxon>
        <taxon>Panicoideae</taxon>
        <taxon>Andropogonodae</taxon>
        <taxon>Andropogoneae</taxon>
        <taxon>Tripsacinae</taxon>
        <taxon>Zea</taxon>
    </lineage>
</organism>
<dbReference type="InParanoid" id="A0A804QGV0"/>
<evidence type="ECO:0000313" key="1">
    <source>
        <dbReference type="EnsemblPlants" id="Zm00001eb328270_P001"/>
    </source>
</evidence>
<evidence type="ECO:0000313" key="2">
    <source>
        <dbReference type="Proteomes" id="UP000007305"/>
    </source>
</evidence>
<reference evidence="1" key="3">
    <citation type="submission" date="2021-05" db="UniProtKB">
        <authorList>
            <consortium name="EnsemblPlants"/>
        </authorList>
    </citation>
    <scope>IDENTIFICATION</scope>
    <source>
        <strain evidence="1">cv. B73</strain>
    </source>
</reference>